<accession>A0A5N3WDY5</accession>
<keyword evidence="2" id="KW-1185">Reference proteome</keyword>
<dbReference type="AlphaFoldDB" id="A0A5N3WDY5"/>
<evidence type="ECO:0000313" key="2">
    <source>
        <dbReference type="Proteomes" id="UP000326458"/>
    </source>
</evidence>
<reference evidence="1 2" key="1">
    <citation type="submission" date="2019-06" db="EMBL/GenBank/DDBJ databases">
        <title>Discovery of a novel chromosome fission-fusion reversal in muntjac.</title>
        <authorList>
            <person name="Mudd A.B."/>
            <person name="Bredeson J.V."/>
            <person name="Baum R."/>
            <person name="Hockemeyer D."/>
            <person name="Rokhsar D.S."/>
        </authorList>
    </citation>
    <scope>NUCLEOTIDE SEQUENCE [LARGE SCALE GENOMIC DNA]</scope>
    <source>
        <strain evidence="1">UTSW_UCB_Mm</strain>
        <tissue evidence="1">Fibroblast cell line</tissue>
    </source>
</reference>
<name>A0A5N3WDY5_MUNMU</name>
<sequence length="161" mass="17937">IGGALSTGEDDNELIDNLKEAQCICSELVTATLKNLEDACEDLAWKHSNIHLSAPCISSDPTSQSGKLRLDLARVAIWGTIKKIIHQKAGNRICRRGVATVVFLDKEVFASRISKPSDDNGSGDLEEEWRPEPPVNFLREKVLSFPLPDPLKYCLLYYRVK</sequence>
<evidence type="ECO:0000313" key="1">
    <source>
        <dbReference type="EMBL" id="KAB0359038.1"/>
    </source>
</evidence>
<comment type="caution">
    <text evidence="1">The sequence shown here is derived from an EMBL/GenBank/DDBJ whole genome shotgun (WGS) entry which is preliminary data.</text>
</comment>
<dbReference type="EMBL" id="VCEA01000001">
    <property type="protein sequence ID" value="KAB0359038.1"/>
    <property type="molecule type" value="Genomic_DNA"/>
</dbReference>
<dbReference type="Proteomes" id="UP000326458">
    <property type="component" value="Unassembled WGS sequence"/>
</dbReference>
<gene>
    <name evidence="1" type="ORF">FD754_003194</name>
</gene>
<organism evidence="1 2">
    <name type="scientific">Muntiacus muntjak</name>
    <name type="common">Barking deer</name>
    <name type="synonym">Indian muntjac</name>
    <dbReference type="NCBI Taxonomy" id="9888"/>
    <lineage>
        <taxon>Eukaryota</taxon>
        <taxon>Metazoa</taxon>
        <taxon>Chordata</taxon>
        <taxon>Craniata</taxon>
        <taxon>Vertebrata</taxon>
        <taxon>Euteleostomi</taxon>
        <taxon>Mammalia</taxon>
        <taxon>Eutheria</taxon>
        <taxon>Laurasiatheria</taxon>
        <taxon>Artiodactyla</taxon>
        <taxon>Ruminantia</taxon>
        <taxon>Pecora</taxon>
        <taxon>Cervidae</taxon>
        <taxon>Muntiacinae</taxon>
        <taxon>Muntiacus</taxon>
    </lineage>
</organism>
<feature type="non-terminal residue" evidence="1">
    <location>
        <position position="1"/>
    </location>
</feature>
<protein>
    <submittedName>
        <fullName evidence="1">Uncharacterized protein</fullName>
    </submittedName>
</protein>
<proteinExistence type="predicted"/>